<dbReference type="PIRSF" id="PIRSF000980">
    <property type="entry name" value="RecC"/>
    <property type="match status" value="1"/>
</dbReference>
<gene>
    <name evidence="11" type="ORF">FRC98_16800</name>
</gene>
<keyword evidence="2" id="KW-0547">Nucleotide-binding</keyword>
<dbReference type="Pfam" id="PF17946">
    <property type="entry name" value="RecC_C"/>
    <property type="match status" value="1"/>
</dbReference>
<dbReference type="InterPro" id="IPR027417">
    <property type="entry name" value="P-loop_NTPase"/>
</dbReference>
<name>A0A5C6X7P2_9DELT</name>
<evidence type="ECO:0000256" key="9">
    <source>
        <dbReference type="ARBA" id="ARBA00023204"/>
    </source>
</evidence>
<proteinExistence type="predicted"/>
<dbReference type="GO" id="GO:0004386">
    <property type="term" value="F:helicase activity"/>
    <property type="evidence" value="ECO:0007669"/>
    <property type="project" value="UniProtKB-KW"/>
</dbReference>
<keyword evidence="9" id="KW-0234">DNA repair</keyword>
<dbReference type="GO" id="GO:0005524">
    <property type="term" value="F:ATP binding"/>
    <property type="evidence" value="ECO:0007669"/>
    <property type="project" value="UniProtKB-KW"/>
</dbReference>
<accession>A0A5C6X7P2</accession>
<evidence type="ECO:0000256" key="8">
    <source>
        <dbReference type="ARBA" id="ARBA00023125"/>
    </source>
</evidence>
<dbReference type="SUPFAM" id="SSF52540">
    <property type="entry name" value="P-loop containing nucleoside triphosphate hydrolases"/>
    <property type="match status" value="2"/>
</dbReference>
<dbReference type="InterPro" id="IPR013986">
    <property type="entry name" value="DExx_box_DNA_helicase_dom_sf"/>
</dbReference>
<dbReference type="OrthoDB" id="9762834at2"/>
<dbReference type="Proteomes" id="UP000321412">
    <property type="component" value="Unassembled WGS sequence"/>
</dbReference>
<dbReference type="Gene3D" id="1.10.486.10">
    <property type="entry name" value="PCRA, domain 4"/>
    <property type="match status" value="1"/>
</dbReference>
<sequence>MLHVFQSDRVEDLVDGLVKVLDATSPEHPVERAFFEHRLVVPNANLKEYLTFQIAARRGVASNMRVETMETFLESLLPLDAQGEPRAQIAASVTVERLLIELLSDGSLLRSPEMKPVAEFFEAAGDGEDAEVQLERRRFQLSRRVAALFREYGFSRRDMLEAWRSGELMVDDDSTYAATERWQRRLWQELFKAGGKLEQARGDGPELVALTDVVSRFGFEELALPPFVHLVGFSYLPPFFSDVFGPLWDDEARSAAFYVLSPCLEEWGTVVLADDDPLVELGDESELLSGDELPLALTLWGGPGRDFHRMLLELSQGDLKTIAEREERPDDTLLQRMQRVIRDRADARQVRETSPLIEETQSLRFLACPSIQRECEIIASEIWELVTSRDDLRFNDIAVVVQPGQRELYQTHLRAAFEATHGIPHNVIDIDASLSSPVLDAARQLFELPLGTFKRNELLNVLVHPAVVAKHPGADARQWVRWCDELNIFHGADRRDHEATYIRHDRFNWQQGLDRLVLGSFMTQPDAGSPEVLALGDSTYLPLETGHGEGDQVAALVALAQSLIVRSREVREERRPLAEWMAHFKELVRDFIGASGRGEERTLLRLHGELSSIARADRCPEAPVGYRTAYEFAMAALGSLEDRYGKYLADGVVVSSFKPMRPIPFEVVFVTGLGQGSFPAPTPPDSLDLREDKRRLSDVRPRDQDFYMFLETLMSTRSQMVLSWVGRDAQTGDALEPASVVLAMREMAESLEGREQVAARFVRHPLRRYDARYFPELSGEGQDDAALEVLPNHHREALAEAVVRKNRQALDRELPTGFRPTMVELAEGARAKTGDAYKELVDLTRWSEPTQETESNERRRVVLQLRELGKFLQCPLQASAGTRLRIYDEDNDDLIDAEDEPFEPEFLQRLVLMRATIKDALIAGDLSDAALETHLRRRAELEELRGAFPSDLYFEAAITRCLNELSEWAEGVKKLTGSDAPPVRRIRIGTPRTHRDAAAGAPAQVEAFEALRLVVADPNAEGQELEIELHGEVMVVGDGQLVMDFHYGGDKPKAKYYVNGTIEQVALLAMGQAKAEPAVAAILKDSNASKVEAVAMPNSSEAMLYLRQLSAELVNQVHDYFLPIELVEEIVKKGVPDDRDGIESLMDKFDPEDSNASKPSTVYGPIKRWMDYAPPSKKEIERILESRYKVMWKALGGK</sequence>
<evidence type="ECO:0000256" key="6">
    <source>
        <dbReference type="ARBA" id="ARBA00022839"/>
    </source>
</evidence>
<dbReference type="PANTHER" id="PTHR30591">
    <property type="entry name" value="RECBCD ENZYME SUBUNIT RECC"/>
    <property type="match status" value="1"/>
</dbReference>
<evidence type="ECO:0000313" key="11">
    <source>
        <dbReference type="EMBL" id="TXD35129.1"/>
    </source>
</evidence>
<dbReference type="Gene3D" id="1.10.10.160">
    <property type="match status" value="1"/>
</dbReference>
<dbReference type="GO" id="GO:0008854">
    <property type="term" value="F:exodeoxyribonuclease V activity"/>
    <property type="evidence" value="ECO:0007669"/>
    <property type="project" value="InterPro"/>
</dbReference>
<keyword evidence="7" id="KW-0067">ATP-binding</keyword>
<dbReference type="Gene3D" id="3.40.50.10930">
    <property type="match status" value="1"/>
</dbReference>
<evidence type="ECO:0000313" key="12">
    <source>
        <dbReference type="Proteomes" id="UP000321412"/>
    </source>
</evidence>
<dbReference type="InterPro" id="IPR006697">
    <property type="entry name" value="RecC"/>
</dbReference>
<dbReference type="SUPFAM" id="SSF52980">
    <property type="entry name" value="Restriction endonuclease-like"/>
    <property type="match status" value="1"/>
</dbReference>
<feature type="domain" description="RecC C-terminal" evidence="10">
    <location>
        <begin position="863"/>
        <end position="1005"/>
    </location>
</feature>
<dbReference type="GO" id="GO:0003677">
    <property type="term" value="F:DNA binding"/>
    <property type="evidence" value="ECO:0007669"/>
    <property type="project" value="UniProtKB-KW"/>
</dbReference>
<dbReference type="InterPro" id="IPR011335">
    <property type="entry name" value="Restrct_endonuc-II-like"/>
</dbReference>
<evidence type="ECO:0000259" key="10">
    <source>
        <dbReference type="Pfam" id="PF17946"/>
    </source>
</evidence>
<dbReference type="Pfam" id="PF04257">
    <property type="entry name" value="Exonuc_V_gamma"/>
    <property type="match status" value="1"/>
</dbReference>
<dbReference type="RefSeq" id="WP_146982592.1">
    <property type="nucleotide sequence ID" value="NZ_VOSM01000010.1"/>
</dbReference>
<dbReference type="Gene3D" id="3.40.50.300">
    <property type="entry name" value="P-loop containing nucleotide triphosphate hydrolases"/>
    <property type="match status" value="1"/>
</dbReference>
<dbReference type="PANTHER" id="PTHR30591:SF1">
    <property type="entry name" value="RECBCD ENZYME SUBUNIT RECC"/>
    <property type="match status" value="1"/>
</dbReference>
<dbReference type="InterPro" id="IPR041500">
    <property type="entry name" value="RecC_C"/>
</dbReference>
<dbReference type="GO" id="GO:0006310">
    <property type="term" value="P:DNA recombination"/>
    <property type="evidence" value="ECO:0007669"/>
    <property type="project" value="TreeGrafter"/>
</dbReference>
<protein>
    <submittedName>
        <fullName evidence="11">Exonuclease V subunit gamma</fullName>
    </submittedName>
</protein>
<dbReference type="EMBL" id="VOSM01000010">
    <property type="protein sequence ID" value="TXD35129.1"/>
    <property type="molecule type" value="Genomic_DNA"/>
</dbReference>
<keyword evidence="1" id="KW-0540">Nuclease</keyword>
<evidence type="ECO:0000256" key="1">
    <source>
        <dbReference type="ARBA" id="ARBA00022722"/>
    </source>
</evidence>
<reference evidence="11 12" key="1">
    <citation type="submission" date="2019-08" db="EMBL/GenBank/DDBJ databases">
        <title>Bradymonadales sp. TMQ4.</title>
        <authorList>
            <person name="Liang Q."/>
        </authorList>
    </citation>
    <scope>NUCLEOTIDE SEQUENCE [LARGE SCALE GENOMIC DNA]</scope>
    <source>
        <strain evidence="11 12">TMQ4</strain>
    </source>
</reference>
<organism evidence="11 12">
    <name type="scientific">Lujinxingia vulgaris</name>
    <dbReference type="NCBI Taxonomy" id="2600176"/>
    <lineage>
        <taxon>Bacteria</taxon>
        <taxon>Deltaproteobacteria</taxon>
        <taxon>Bradymonadales</taxon>
        <taxon>Lujinxingiaceae</taxon>
        <taxon>Lujinxingia</taxon>
    </lineage>
</organism>
<keyword evidence="6 11" id="KW-0269">Exonuclease</keyword>
<evidence type="ECO:0000256" key="2">
    <source>
        <dbReference type="ARBA" id="ARBA00022741"/>
    </source>
</evidence>
<dbReference type="GO" id="GO:0006281">
    <property type="term" value="P:DNA repair"/>
    <property type="evidence" value="ECO:0007669"/>
    <property type="project" value="UniProtKB-KW"/>
</dbReference>
<keyword evidence="5" id="KW-0347">Helicase</keyword>
<evidence type="ECO:0000256" key="3">
    <source>
        <dbReference type="ARBA" id="ARBA00022763"/>
    </source>
</evidence>
<keyword evidence="3" id="KW-0227">DNA damage</keyword>
<evidence type="ECO:0000256" key="4">
    <source>
        <dbReference type="ARBA" id="ARBA00022801"/>
    </source>
</evidence>
<keyword evidence="8" id="KW-0238">DNA-binding</keyword>
<evidence type="ECO:0000256" key="5">
    <source>
        <dbReference type="ARBA" id="ARBA00022806"/>
    </source>
</evidence>
<dbReference type="AlphaFoldDB" id="A0A5C6X7P2"/>
<keyword evidence="12" id="KW-1185">Reference proteome</keyword>
<dbReference type="GO" id="GO:0009338">
    <property type="term" value="C:exodeoxyribonuclease V complex"/>
    <property type="evidence" value="ECO:0007669"/>
    <property type="project" value="InterPro"/>
</dbReference>
<comment type="caution">
    <text evidence="11">The sequence shown here is derived from an EMBL/GenBank/DDBJ whole genome shotgun (WGS) entry which is preliminary data.</text>
</comment>
<keyword evidence="4" id="KW-0378">Hydrolase</keyword>
<evidence type="ECO:0000256" key="7">
    <source>
        <dbReference type="ARBA" id="ARBA00022840"/>
    </source>
</evidence>